<dbReference type="RefSeq" id="WP_099509328.1">
    <property type="nucleotide sequence ID" value="NZ_CP016616.1"/>
</dbReference>
<protein>
    <submittedName>
        <fullName evidence="2">DUF465 domain-containing protein</fullName>
    </submittedName>
</protein>
<proteinExistence type="predicted"/>
<reference evidence="2" key="1">
    <citation type="submission" date="2016-07" db="EMBL/GenBank/DDBJ databases">
        <title>Microvirga ossetica sp. nov. a new species of rhizobia isolated from root nodules of the legume species Vicia alpestris Steven originated from North Ossetia region in the Caucasus.</title>
        <authorList>
            <person name="Safronova V.I."/>
            <person name="Kuznetsova I.G."/>
            <person name="Sazanova A.L."/>
            <person name="Belimov A."/>
            <person name="Andronov E."/>
            <person name="Osledkin Y.S."/>
            <person name="Onishchuk O.P."/>
            <person name="Kurchak O.N."/>
            <person name="Shaposhnikov A.I."/>
            <person name="Willems A."/>
            <person name="Tikhonovich I.A."/>
        </authorList>
    </citation>
    <scope>NUCLEOTIDE SEQUENCE [LARGE SCALE GENOMIC DNA]</scope>
    <source>
        <strain evidence="2">V5/3M</strain>
    </source>
</reference>
<accession>A0A1B2EEG6</accession>
<feature type="coiled-coil region" evidence="1">
    <location>
        <begin position="7"/>
        <end position="55"/>
    </location>
</feature>
<dbReference type="AlphaFoldDB" id="A0A1B2EEG6"/>
<dbReference type="Pfam" id="PF04325">
    <property type="entry name" value="DUF465"/>
    <property type="match status" value="1"/>
</dbReference>
<evidence type="ECO:0000256" key="1">
    <source>
        <dbReference type="SAM" id="Coils"/>
    </source>
</evidence>
<dbReference type="Gene3D" id="6.10.280.50">
    <property type="match status" value="1"/>
</dbReference>
<name>A0A1B2EEG6_9HYPH</name>
<gene>
    <name evidence="2" type="ORF">BB934_08890</name>
</gene>
<dbReference type="KEGG" id="moc:BB934_08890"/>
<dbReference type="InterPro" id="IPR038444">
    <property type="entry name" value="DUF465_sf"/>
</dbReference>
<dbReference type="OrthoDB" id="7362854at2"/>
<sequence length="60" mass="7232">MPLQNHLTELERKHRALEREIQDTLNRPSMDDMRLAELKRRKLQLKDEIARLRTSETAVH</sequence>
<keyword evidence="1" id="KW-0175">Coiled coil</keyword>
<organism evidence="2">
    <name type="scientific">Microvirga ossetica</name>
    <dbReference type="NCBI Taxonomy" id="1882682"/>
    <lineage>
        <taxon>Bacteria</taxon>
        <taxon>Pseudomonadati</taxon>
        <taxon>Pseudomonadota</taxon>
        <taxon>Alphaproteobacteria</taxon>
        <taxon>Hyphomicrobiales</taxon>
        <taxon>Methylobacteriaceae</taxon>
        <taxon>Microvirga</taxon>
    </lineage>
</organism>
<dbReference type="InterPro" id="IPR007420">
    <property type="entry name" value="DUF465"/>
</dbReference>
<dbReference type="EMBL" id="CP016616">
    <property type="protein sequence ID" value="ANY78339.1"/>
    <property type="molecule type" value="Genomic_DNA"/>
</dbReference>
<evidence type="ECO:0000313" key="2">
    <source>
        <dbReference type="EMBL" id="ANY78339.1"/>
    </source>
</evidence>